<reference evidence="15" key="1">
    <citation type="submission" date="2023-06" db="EMBL/GenBank/DDBJ databases">
        <authorList>
            <person name="Delattre M."/>
        </authorList>
    </citation>
    <scope>NUCLEOTIDE SEQUENCE</scope>
    <source>
        <strain evidence="15">AF72</strain>
    </source>
</reference>
<dbReference type="PRINTS" id="PR01179">
    <property type="entry name" value="ODADCRBXLASE"/>
</dbReference>
<evidence type="ECO:0000256" key="4">
    <source>
        <dbReference type="ARBA" id="ARBA00023115"/>
    </source>
</evidence>
<evidence type="ECO:0000256" key="2">
    <source>
        <dbReference type="ARBA" id="ARBA00008872"/>
    </source>
</evidence>
<comment type="catalytic activity">
    <reaction evidence="10">
        <text>L-ornithine + H(+) = putrescine + CO2</text>
        <dbReference type="Rhea" id="RHEA:22964"/>
        <dbReference type="ChEBI" id="CHEBI:15378"/>
        <dbReference type="ChEBI" id="CHEBI:16526"/>
        <dbReference type="ChEBI" id="CHEBI:46911"/>
        <dbReference type="ChEBI" id="CHEBI:326268"/>
        <dbReference type="EC" id="4.1.1.17"/>
    </reaction>
</comment>
<comment type="cofactor">
    <cofactor evidence="1 11">
        <name>pyridoxal 5'-phosphate</name>
        <dbReference type="ChEBI" id="CHEBI:597326"/>
    </cofactor>
</comment>
<evidence type="ECO:0000313" key="15">
    <source>
        <dbReference type="EMBL" id="CAJ0582522.1"/>
    </source>
</evidence>
<dbReference type="Gene3D" id="2.40.37.10">
    <property type="entry name" value="Lyase, Ornithine Decarboxylase, Chain A, domain 1"/>
    <property type="match status" value="1"/>
</dbReference>
<dbReference type="PANTHER" id="PTHR11482:SF6">
    <property type="entry name" value="ORNITHINE DECARBOXYLASE 1-RELATED"/>
    <property type="match status" value="1"/>
</dbReference>
<dbReference type="Pfam" id="PF02784">
    <property type="entry name" value="Orn_Arg_deC_N"/>
    <property type="match status" value="1"/>
</dbReference>
<dbReference type="Proteomes" id="UP001177023">
    <property type="component" value="Unassembled WGS sequence"/>
</dbReference>
<evidence type="ECO:0000256" key="6">
    <source>
        <dbReference type="ARBA" id="ARBA00034115"/>
    </source>
</evidence>
<dbReference type="GO" id="GO:0004586">
    <property type="term" value="F:ornithine decarboxylase activity"/>
    <property type="evidence" value="ECO:0007669"/>
    <property type="project" value="UniProtKB-EC"/>
</dbReference>
<dbReference type="AlphaFoldDB" id="A0AA36D877"/>
<evidence type="ECO:0000259" key="14">
    <source>
        <dbReference type="Pfam" id="PF02784"/>
    </source>
</evidence>
<comment type="pathway">
    <text evidence="6">Amine and polyamine biosynthesis; putrescine biosynthesis via L-ornithine pathway; putrescine from L-ornithine: step 1/1.</text>
</comment>
<dbReference type="GO" id="GO:0005737">
    <property type="term" value="C:cytoplasm"/>
    <property type="evidence" value="ECO:0007669"/>
    <property type="project" value="TreeGrafter"/>
</dbReference>
<dbReference type="SUPFAM" id="SSF50621">
    <property type="entry name" value="Alanine racemase C-terminal domain-like"/>
    <property type="match status" value="1"/>
</dbReference>
<dbReference type="PROSITE" id="PS00878">
    <property type="entry name" value="ODR_DC_2_1"/>
    <property type="match status" value="1"/>
</dbReference>
<dbReference type="SUPFAM" id="SSF51419">
    <property type="entry name" value="PLP-binding barrel"/>
    <property type="match status" value="1"/>
</dbReference>
<comment type="caution">
    <text evidence="15">The sequence shown here is derived from an EMBL/GenBank/DDBJ whole genome shotgun (WGS) entry which is preliminary data.</text>
</comment>
<feature type="domain" description="Orn/DAP/Arg decarboxylase 2 C-terminal" evidence="13">
    <location>
        <begin position="307"/>
        <end position="382"/>
    </location>
</feature>
<comment type="subunit">
    <text evidence="9">Homodimer. Only the dimer is catalytically active, as the active sites are constructed of residues from both monomers.</text>
</comment>
<dbReference type="InterPro" id="IPR000183">
    <property type="entry name" value="Orn/DAP/Arg_de-COase"/>
</dbReference>
<dbReference type="CDD" id="cd00622">
    <property type="entry name" value="PLPDE_III_ODC"/>
    <property type="match status" value="1"/>
</dbReference>
<sequence>MTRIQRTETLLYDRKIECFEKLPGDVDLAKMFALAQENQGNDDPFMVLNIDTLIEKVDEWKRELPRVEPCYAVKCNPDKVLVEVLANLGVGFDCASQQEIEDVLIHGCKPENIIYAHPCKPIKHLKAANNEHVEMMTFDTEEELLKVRAHHENPKMILRIAVADPTALCQLNTKFGVDPVDQAPQLLTRAKELKVDVAGISFHIGSGANDFTTYELAIEHARRLFDFALKIGHPMNVLDIGGGFPGGEHKMSFDKIAAVVRGALDKHFPDDSTRIIAEPGRFFAAAPICECVNVIHAALAPRKLDAPNHMAYYINDGIFGSFNCKLYDHIHPQGIPLRKPENDLLHPTTIWGPTCDGADKVEENVLLPKLEIGSWLFYPEMGAYTITAGSTFNGFPRPKMYYAISRSNYEKYLA</sequence>
<keyword evidence="5" id="KW-0456">Lyase</keyword>
<proteinExistence type="inferred from homology"/>
<feature type="domain" description="Orn/DAP/Arg decarboxylase 2 N-terminal" evidence="14">
    <location>
        <begin position="52"/>
        <end position="285"/>
    </location>
</feature>
<feature type="modified residue" description="N6-(pyridoxal phosphate)lysine" evidence="11">
    <location>
        <position position="74"/>
    </location>
</feature>
<dbReference type="PROSITE" id="PS00879">
    <property type="entry name" value="ODR_DC_2_2"/>
    <property type="match status" value="1"/>
</dbReference>
<gene>
    <name evidence="15" type="ORF">MSPICULIGERA_LOCUS20652</name>
</gene>
<evidence type="ECO:0000256" key="10">
    <source>
        <dbReference type="ARBA" id="ARBA00049127"/>
    </source>
</evidence>
<accession>A0AA36D877</accession>
<dbReference type="FunFam" id="3.20.20.10:FF:000005">
    <property type="entry name" value="Ornithine decarboxylase"/>
    <property type="match status" value="1"/>
</dbReference>
<dbReference type="InterPro" id="IPR022643">
    <property type="entry name" value="De-COase2_C"/>
</dbReference>
<dbReference type="PANTHER" id="PTHR11482">
    <property type="entry name" value="ARGININE/DIAMINOPIMELATE/ORNITHINE DECARBOXYLASE"/>
    <property type="match status" value="1"/>
</dbReference>
<dbReference type="PRINTS" id="PR01182">
    <property type="entry name" value="ORNDCRBXLASE"/>
</dbReference>
<dbReference type="InterPro" id="IPR022657">
    <property type="entry name" value="De-COase2_CS"/>
</dbReference>
<feature type="non-terminal residue" evidence="15">
    <location>
        <position position="1"/>
    </location>
</feature>
<dbReference type="EMBL" id="CATQJA010002664">
    <property type="protein sequence ID" value="CAJ0582522.1"/>
    <property type="molecule type" value="Genomic_DNA"/>
</dbReference>
<evidence type="ECO:0000256" key="7">
    <source>
        <dbReference type="ARBA" id="ARBA00034138"/>
    </source>
</evidence>
<evidence type="ECO:0000256" key="12">
    <source>
        <dbReference type="RuleBase" id="RU003737"/>
    </source>
</evidence>
<keyword evidence="3 11" id="KW-0663">Pyridoxal phosphate</keyword>
<evidence type="ECO:0000256" key="11">
    <source>
        <dbReference type="PIRSR" id="PIRSR600183-50"/>
    </source>
</evidence>
<organism evidence="15 16">
    <name type="scientific">Mesorhabditis spiculigera</name>
    <dbReference type="NCBI Taxonomy" id="96644"/>
    <lineage>
        <taxon>Eukaryota</taxon>
        <taxon>Metazoa</taxon>
        <taxon>Ecdysozoa</taxon>
        <taxon>Nematoda</taxon>
        <taxon>Chromadorea</taxon>
        <taxon>Rhabditida</taxon>
        <taxon>Rhabditina</taxon>
        <taxon>Rhabditomorpha</taxon>
        <taxon>Rhabditoidea</taxon>
        <taxon>Rhabditidae</taxon>
        <taxon>Mesorhabditinae</taxon>
        <taxon>Mesorhabditis</taxon>
    </lineage>
</organism>
<dbReference type="InterPro" id="IPR022653">
    <property type="entry name" value="De-COase2_pyr-phos_BS"/>
</dbReference>
<dbReference type="InterPro" id="IPR029066">
    <property type="entry name" value="PLP-binding_barrel"/>
</dbReference>
<name>A0AA36D877_9BILA</name>
<evidence type="ECO:0000256" key="5">
    <source>
        <dbReference type="ARBA" id="ARBA00023239"/>
    </source>
</evidence>
<comment type="similarity">
    <text evidence="2 12">Belongs to the Orn/Lys/Arg decarboxylase class-II family.</text>
</comment>
<dbReference type="InterPro" id="IPR022644">
    <property type="entry name" value="De-COase2_N"/>
</dbReference>
<evidence type="ECO:0000256" key="1">
    <source>
        <dbReference type="ARBA" id="ARBA00001933"/>
    </source>
</evidence>
<dbReference type="EC" id="4.1.1.17" evidence="7"/>
<evidence type="ECO:0000256" key="3">
    <source>
        <dbReference type="ARBA" id="ARBA00022898"/>
    </source>
</evidence>
<evidence type="ECO:0000256" key="9">
    <source>
        <dbReference type="ARBA" id="ARBA00046672"/>
    </source>
</evidence>
<evidence type="ECO:0000256" key="8">
    <source>
        <dbReference type="ARBA" id="ARBA00037173"/>
    </source>
</evidence>
<keyword evidence="16" id="KW-1185">Reference proteome</keyword>
<keyword evidence="4" id="KW-0620">Polyamine biosynthesis</keyword>
<protein>
    <recommendedName>
        <fullName evidence="7">ornithine decarboxylase</fullName>
        <ecNumber evidence="7">4.1.1.17</ecNumber>
    </recommendedName>
</protein>
<dbReference type="Pfam" id="PF00278">
    <property type="entry name" value="Orn_DAP_Arg_deC"/>
    <property type="match status" value="1"/>
</dbReference>
<dbReference type="Gene3D" id="3.20.20.10">
    <property type="entry name" value="Alanine racemase"/>
    <property type="match status" value="1"/>
</dbReference>
<dbReference type="InterPro" id="IPR002433">
    <property type="entry name" value="Orn_de-COase"/>
</dbReference>
<feature type="active site" description="Proton donor" evidence="11">
    <location>
        <position position="355"/>
    </location>
</feature>
<comment type="function">
    <text evidence="8">Catalyzes the first and rate-limiting step of polyamine biosynthesis that converts ornithine into putrescine, which is the precursor for the polyamines, spermidine and spermine. Polyamines are essential for cell proliferation and are implicated in cellular processes, ranging from DNA replication to apoptosis.</text>
</comment>
<dbReference type="GO" id="GO:0033387">
    <property type="term" value="P:putrescine biosynthetic process from arginine, via ornithine"/>
    <property type="evidence" value="ECO:0007669"/>
    <property type="project" value="TreeGrafter"/>
</dbReference>
<evidence type="ECO:0000259" key="13">
    <source>
        <dbReference type="Pfam" id="PF00278"/>
    </source>
</evidence>
<evidence type="ECO:0000313" key="16">
    <source>
        <dbReference type="Proteomes" id="UP001177023"/>
    </source>
</evidence>
<dbReference type="InterPro" id="IPR009006">
    <property type="entry name" value="Ala_racemase/Decarboxylase_C"/>
</dbReference>